<dbReference type="GeneID" id="28985957"/>
<name>A0A0J0XNG3_9TREE</name>
<evidence type="ECO:0000313" key="3">
    <source>
        <dbReference type="Proteomes" id="UP000053611"/>
    </source>
</evidence>
<dbReference type="RefSeq" id="XP_018279108.1">
    <property type="nucleotide sequence ID" value="XM_018425354.1"/>
</dbReference>
<dbReference type="Proteomes" id="UP000053611">
    <property type="component" value="Unassembled WGS sequence"/>
</dbReference>
<proteinExistence type="predicted"/>
<reference evidence="2 3" key="1">
    <citation type="submission" date="2015-03" db="EMBL/GenBank/DDBJ databases">
        <title>Genomics and transcriptomics of the oil-accumulating basidiomycete yeast T. oleaginosus allow insights into substrate utilization and the diverse evolutionary trajectories of mating systems in fungi.</title>
        <authorList>
            <consortium name="DOE Joint Genome Institute"/>
            <person name="Kourist R."/>
            <person name="Kracht O."/>
            <person name="Bracharz F."/>
            <person name="Lipzen A."/>
            <person name="Nolan M."/>
            <person name="Ohm R."/>
            <person name="Grigoriev I."/>
            <person name="Sun S."/>
            <person name="Heitman J."/>
            <person name="Bruck T."/>
            <person name="Nowrousian M."/>
        </authorList>
    </citation>
    <scope>NUCLEOTIDE SEQUENCE [LARGE SCALE GENOMIC DNA]</scope>
    <source>
        <strain evidence="2 3">IBC0246</strain>
    </source>
</reference>
<gene>
    <name evidence="2" type="ORF">CC85DRAFT_302139</name>
</gene>
<keyword evidence="3" id="KW-1185">Reference proteome</keyword>
<accession>A0A0J0XNG3</accession>
<evidence type="ECO:0000256" key="1">
    <source>
        <dbReference type="SAM" id="MobiDB-lite"/>
    </source>
</evidence>
<feature type="region of interest" description="Disordered" evidence="1">
    <location>
        <begin position="1"/>
        <end position="35"/>
    </location>
</feature>
<protein>
    <submittedName>
        <fullName evidence="2">Uncharacterized protein</fullName>
    </submittedName>
</protein>
<dbReference type="AlphaFoldDB" id="A0A0J0XNG3"/>
<organism evidence="2 3">
    <name type="scientific">Cutaneotrichosporon oleaginosum</name>
    <dbReference type="NCBI Taxonomy" id="879819"/>
    <lineage>
        <taxon>Eukaryota</taxon>
        <taxon>Fungi</taxon>
        <taxon>Dikarya</taxon>
        <taxon>Basidiomycota</taxon>
        <taxon>Agaricomycotina</taxon>
        <taxon>Tremellomycetes</taxon>
        <taxon>Trichosporonales</taxon>
        <taxon>Trichosporonaceae</taxon>
        <taxon>Cutaneotrichosporon</taxon>
    </lineage>
</organism>
<evidence type="ECO:0000313" key="2">
    <source>
        <dbReference type="EMBL" id="KLT42617.1"/>
    </source>
</evidence>
<sequence>MPDVNGIRYESGAYSELPSPSSAPGRVPNLARGDSHGTPSGLPIGLSGVPHYDLASRSDQKTQTIIDHHRFNVGESLYSERASKMFEITGIRPAYTWHPDTLFGTAAILELFFKILYDEILVEFATSGPLNRTNACNLVKFMVKYQCYSCITIALDNLCRVALPANPTHSFSTALIAACIAESLEHIAWLLDNAVKDADTWEFANIADLDTSVSQFDVRGFSTDLLKMIPVNILCAILRTNNPSNSEITGWSPGKVFLYIIRTSSKRYS</sequence>
<dbReference type="EMBL" id="KQ087203">
    <property type="protein sequence ID" value="KLT42617.1"/>
    <property type="molecule type" value="Genomic_DNA"/>
</dbReference>